<gene>
    <name evidence="8" type="ORF">PaecuDRAFT_4838</name>
</gene>
<keyword evidence="3 6" id="KW-0808">Transferase</keyword>
<protein>
    <submittedName>
        <fullName evidence="8">Fmu (Sun) domain protein</fullName>
    </submittedName>
</protein>
<feature type="non-terminal residue" evidence="8">
    <location>
        <position position="188"/>
    </location>
</feature>
<dbReference type="GO" id="GO:0003723">
    <property type="term" value="F:RNA binding"/>
    <property type="evidence" value="ECO:0007669"/>
    <property type="project" value="UniProtKB-UniRule"/>
</dbReference>
<evidence type="ECO:0000256" key="4">
    <source>
        <dbReference type="ARBA" id="ARBA00022691"/>
    </source>
</evidence>
<evidence type="ECO:0000256" key="5">
    <source>
        <dbReference type="ARBA" id="ARBA00022884"/>
    </source>
</evidence>
<dbReference type="Proteomes" id="UP000005387">
    <property type="component" value="Unassembled WGS sequence"/>
</dbReference>
<keyword evidence="2 6" id="KW-0489">Methyltransferase</keyword>
<evidence type="ECO:0000256" key="2">
    <source>
        <dbReference type="ARBA" id="ARBA00022603"/>
    </source>
</evidence>
<dbReference type="PROSITE" id="PS51686">
    <property type="entry name" value="SAM_MT_RSMB_NOP"/>
    <property type="match status" value="1"/>
</dbReference>
<keyword evidence="5 6" id="KW-0694">RNA-binding</keyword>
<comment type="caution">
    <text evidence="6">Lacks conserved residue(s) required for the propagation of feature annotation.</text>
</comment>
<dbReference type="Gene3D" id="3.30.70.1170">
    <property type="entry name" value="Sun protein, domain 3"/>
    <property type="match status" value="1"/>
</dbReference>
<evidence type="ECO:0000313" key="9">
    <source>
        <dbReference type="Proteomes" id="UP000005387"/>
    </source>
</evidence>
<dbReference type="GO" id="GO:0001510">
    <property type="term" value="P:RNA methylation"/>
    <property type="evidence" value="ECO:0007669"/>
    <property type="project" value="InterPro"/>
</dbReference>
<dbReference type="EMBL" id="AEDD01000032">
    <property type="protein sequence ID" value="EFM08357.1"/>
    <property type="molecule type" value="Genomic_DNA"/>
</dbReference>
<feature type="binding site" evidence="6">
    <location>
        <begin position="123"/>
        <end position="129"/>
    </location>
    <ligand>
        <name>S-adenosyl-L-methionine</name>
        <dbReference type="ChEBI" id="CHEBI:59789"/>
    </ligand>
</feature>
<feature type="binding site" evidence="6">
    <location>
        <position position="147"/>
    </location>
    <ligand>
        <name>S-adenosyl-L-methionine</name>
        <dbReference type="ChEBI" id="CHEBI:59789"/>
    </ligand>
</feature>
<evidence type="ECO:0000256" key="3">
    <source>
        <dbReference type="ARBA" id="ARBA00022679"/>
    </source>
</evidence>
<dbReference type="InterPro" id="IPR049560">
    <property type="entry name" value="MeTrfase_RsmB-F_NOP2_cat"/>
</dbReference>
<dbReference type="Pfam" id="PF17125">
    <property type="entry name" value="Methyltr_RsmF_N"/>
    <property type="match status" value="1"/>
</dbReference>
<keyword evidence="1" id="KW-0963">Cytoplasm</keyword>
<dbReference type="AlphaFoldDB" id="E0IGP3"/>
<dbReference type="InterPro" id="IPR001678">
    <property type="entry name" value="MeTrfase_RsmB-F_NOP2_dom"/>
</dbReference>
<name>E0IGP3_9BACL</name>
<accession>E0IGP3</accession>
<feature type="domain" description="SAM-dependent MTase RsmB/NOP-type" evidence="7">
    <location>
        <begin position="29"/>
        <end position="188"/>
    </location>
</feature>
<keyword evidence="9" id="KW-1185">Reference proteome</keyword>
<dbReference type="eggNOG" id="COG0144">
    <property type="taxonomic scope" value="Bacteria"/>
</dbReference>
<dbReference type="InterPro" id="IPR031341">
    <property type="entry name" value="Methyltr_RsmF_N"/>
</dbReference>
<evidence type="ECO:0000256" key="6">
    <source>
        <dbReference type="PROSITE-ProRule" id="PRU01023"/>
    </source>
</evidence>
<keyword evidence="4 6" id="KW-0949">S-adenosyl-L-methionine</keyword>
<reference evidence="8 9" key="1">
    <citation type="submission" date="2010-07" db="EMBL/GenBank/DDBJ databases">
        <title>The draft genome of Paenibacillus curdlanolyticus YK9.</title>
        <authorList>
            <consortium name="US DOE Joint Genome Institute (JGI-PGF)"/>
            <person name="Lucas S."/>
            <person name="Copeland A."/>
            <person name="Lapidus A."/>
            <person name="Cheng J.-F."/>
            <person name="Bruce D."/>
            <person name="Goodwin L."/>
            <person name="Pitluck S."/>
            <person name="Land M.L."/>
            <person name="Hauser L."/>
            <person name="Chang Y.-J."/>
            <person name="Jeffries C."/>
            <person name="Anderson I.J."/>
            <person name="Johnson E."/>
            <person name="Loganathan U."/>
            <person name="Mulhopadhyay B."/>
            <person name="Kyrpides N."/>
            <person name="Woyke T.J."/>
        </authorList>
    </citation>
    <scope>NUCLEOTIDE SEQUENCE [LARGE SCALE GENOMIC DNA]</scope>
    <source>
        <strain evidence="8 9">YK9</strain>
    </source>
</reference>
<dbReference type="Gene3D" id="3.40.50.150">
    <property type="entry name" value="Vaccinia Virus protein VP39"/>
    <property type="match status" value="1"/>
</dbReference>
<comment type="similarity">
    <text evidence="6">Belongs to the class I-like SAM-binding methyltransferase superfamily. RsmB/NOP family.</text>
</comment>
<dbReference type="Pfam" id="PF01189">
    <property type="entry name" value="Methyltr_RsmB-F"/>
    <property type="match status" value="1"/>
</dbReference>
<dbReference type="PANTHER" id="PTHR22807">
    <property type="entry name" value="NOP2 YEAST -RELATED NOL1/NOP2/FMU SUN DOMAIN-CONTAINING"/>
    <property type="match status" value="1"/>
</dbReference>
<evidence type="ECO:0000313" key="8">
    <source>
        <dbReference type="EMBL" id="EFM08357.1"/>
    </source>
</evidence>
<organism evidence="8 9">
    <name type="scientific">Paenibacillus curdlanolyticus YK9</name>
    <dbReference type="NCBI Taxonomy" id="717606"/>
    <lineage>
        <taxon>Bacteria</taxon>
        <taxon>Bacillati</taxon>
        <taxon>Bacillota</taxon>
        <taxon>Bacilli</taxon>
        <taxon>Bacillales</taxon>
        <taxon>Paenibacillaceae</taxon>
        <taxon>Paenibacillus</taxon>
    </lineage>
</organism>
<sequence>MSLTHVRSLLPEAFIQQARQLLGDETPAFLASYDAPRAYGLRFNPIKLPPQQWNGDQRFHALTQMFGLEPIDWCKTGFYYNEEVRPGKHPYHAAGLYYIQEPSAMSAAEALEAQPGETILDLAAAPGGKTTQIAGAMQNQGLLIANEIHPARAKILSENVERCGFRNTVVTCATPDQLSERFPVFFDR</sequence>
<evidence type="ECO:0000259" key="7">
    <source>
        <dbReference type="PROSITE" id="PS51686"/>
    </source>
</evidence>
<dbReference type="InterPro" id="IPR023267">
    <property type="entry name" value="RCMT"/>
</dbReference>
<proteinExistence type="inferred from homology"/>
<dbReference type="PANTHER" id="PTHR22807:SF30">
    <property type="entry name" value="28S RRNA (CYTOSINE(4447)-C(5))-METHYLTRANSFERASE-RELATED"/>
    <property type="match status" value="1"/>
</dbReference>
<dbReference type="SUPFAM" id="SSF53335">
    <property type="entry name" value="S-adenosyl-L-methionine-dependent methyltransferases"/>
    <property type="match status" value="1"/>
</dbReference>
<dbReference type="GO" id="GO:0008173">
    <property type="term" value="F:RNA methyltransferase activity"/>
    <property type="evidence" value="ECO:0007669"/>
    <property type="project" value="InterPro"/>
</dbReference>
<evidence type="ECO:0000256" key="1">
    <source>
        <dbReference type="ARBA" id="ARBA00022490"/>
    </source>
</evidence>
<dbReference type="InterPro" id="IPR029063">
    <property type="entry name" value="SAM-dependent_MTases_sf"/>
</dbReference>